<keyword evidence="1" id="KW-0732">Signal</keyword>
<comment type="caution">
    <text evidence="2">The sequence shown here is derived from an EMBL/GenBank/DDBJ whole genome shotgun (WGS) entry which is preliminary data.</text>
</comment>
<evidence type="ECO:0000313" key="3">
    <source>
        <dbReference type="Proteomes" id="UP000626656"/>
    </source>
</evidence>
<accession>A0ABN7GCM4</accession>
<sequence length="59" mass="6236">MIKKVVIKDLILSALMVLILVGLLPTTANAGSVVNECKTGAECADLGFKYVTGKDVKQD</sequence>
<feature type="signal peptide" evidence="1">
    <location>
        <begin position="1"/>
        <end position="30"/>
    </location>
</feature>
<dbReference type="EMBL" id="CAHJWF010000395">
    <property type="protein sequence ID" value="CAB5507265.1"/>
    <property type="molecule type" value="Genomic_DNA"/>
</dbReference>
<protein>
    <submittedName>
        <fullName evidence="2">Uncharacterized protein</fullName>
    </submittedName>
</protein>
<organism evidence="2 3">
    <name type="scientific">Bathymodiolus thermophilus thioautotrophic gill symbiont</name>
    <dbReference type="NCBI Taxonomy" id="2360"/>
    <lineage>
        <taxon>Bacteria</taxon>
        <taxon>Pseudomonadati</taxon>
        <taxon>Pseudomonadota</taxon>
        <taxon>Gammaproteobacteria</taxon>
        <taxon>sulfur-oxidizing symbionts</taxon>
    </lineage>
</organism>
<proteinExistence type="predicted"/>
<evidence type="ECO:0000313" key="2">
    <source>
        <dbReference type="EMBL" id="CAB5507265.1"/>
    </source>
</evidence>
<evidence type="ECO:0000256" key="1">
    <source>
        <dbReference type="SAM" id="SignalP"/>
    </source>
</evidence>
<feature type="chain" id="PRO_5045823065" evidence="1">
    <location>
        <begin position="31"/>
        <end position="59"/>
    </location>
</feature>
<feature type="non-terminal residue" evidence="2">
    <location>
        <position position="59"/>
    </location>
</feature>
<dbReference type="Proteomes" id="UP000626656">
    <property type="component" value="Unassembled WGS sequence"/>
</dbReference>
<gene>
    <name evidence="2" type="ORF">AZO1586I_1804</name>
</gene>
<name>A0ABN7GCM4_9GAMM</name>
<keyword evidence="3" id="KW-1185">Reference proteome</keyword>
<reference evidence="2 3" key="1">
    <citation type="submission" date="2020-05" db="EMBL/GenBank/DDBJ databases">
        <authorList>
            <person name="Petersen J."/>
            <person name="Sayavedra L."/>
        </authorList>
    </citation>
    <scope>NUCLEOTIDE SEQUENCE [LARGE SCALE GENOMIC DNA]</scope>
    <source>
        <strain evidence="2">B azoricus SOX ET2 1586I</strain>
    </source>
</reference>